<evidence type="ECO:0000313" key="10">
    <source>
        <dbReference type="EMBL" id="WRL63582.1"/>
    </source>
</evidence>
<evidence type="ECO:0000259" key="9">
    <source>
        <dbReference type="Pfam" id="PF00528"/>
    </source>
</evidence>
<feature type="compositionally biased region" description="Low complexity" evidence="7">
    <location>
        <begin position="118"/>
        <end position="143"/>
    </location>
</feature>
<dbReference type="SUPFAM" id="SSF161098">
    <property type="entry name" value="MetI-like"/>
    <property type="match status" value="1"/>
</dbReference>
<evidence type="ECO:0000256" key="2">
    <source>
        <dbReference type="ARBA" id="ARBA00022448"/>
    </source>
</evidence>
<dbReference type="Pfam" id="PF00528">
    <property type="entry name" value="BPD_transp_1"/>
    <property type="match status" value="1"/>
</dbReference>
<dbReference type="Proteomes" id="UP001324287">
    <property type="component" value="Chromosome"/>
</dbReference>
<evidence type="ECO:0000256" key="8">
    <source>
        <dbReference type="SAM" id="Phobius"/>
    </source>
</evidence>
<keyword evidence="6 8" id="KW-0472">Membrane</keyword>
<evidence type="ECO:0000313" key="11">
    <source>
        <dbReference type="Proteomes" id="UP001324287"/>
    </source>
</evidence>
<keyword evidence="11" id="KW-1185">Reference proteome</keyword>
<sequence length="167" mass="17689">MQGWAIGLGISILLAAPLGVLIGSNAYLDRATRATVEFLRPVPSVALLPLAILVLGISMDMKIFLVAFATFWPILVQAIYGVQDVDPVARDTARSFGVGRVAIFFRVTLPSAAPTWQPASVSPPRSASSWRSPPSSSPACPAWGRRSCSRRAAVPTTSCTPSSWPPG</sequence>
<proteinExistence type="predicted"/>
<reference evidence="10 11" key="1">
    <citation type="submission" date="2023-12" db="EMBL/GenBank/DDBJ databases">
        <title>Blastococcus brunescens sp. nov., an actonobacterium isolated from sandstone collected in sahara desert.</title>
        <authorList>
            <person name="Gtari M."/>
            <person name="Ghodhbane F."/>
        </authorList>
    </citation>
    <scope>NUCLEOTIDE SEQUENCE [LARGE SCALE GENOMIC DNA]</scope>
    <source>
        <strain evidence="10 11">BMG 8361</strain>
    </source>
</reference>
<name>A0ABZ1AYE3_9ACTN</name>
<feature type="domain" description="ABC transmembrane type-1" evidence="9">
    <location>
        <begin position="16"/>
        <end position="116"/>
    </location>
</feature>
<keyword evidence="5 8" id="KW-1133">Transmembrane helix</keyword>
<evidence type="ECO:0000256" key="7">
    <source>
        <dbReference type="SAM" id="MobiDB-lite"/>
    </source>
</evidence>
<comment type="subcellular location">
    <subcellularLocation>
        <location evidence="1">Cell membrane</location>
        <topology evidence="1">Multi-pass membrane protein</topology>
    </subcellularLocation>
</comment>
<organism evidence="10 11">
    <name type="scientific">Blastococcus brunescens</name>
    <dbReference type="NCBI Taxonomy" id="1564165"/>
    <lineage>
        <taxon>Bacteria</taxon>
        <taxon>Bacillati</taxon>
        <taxon>Actinomycetota</taxon>
        <taxon>Actinomycetes</taxon>
        <taxon>Geodermatophilales</taxon>
        <taxon>Geodermatophilaceae</taxon>
        <taxon>Blastococcus</taxon>
    </lineage>
</organism>
<evidence type="ECO:0000256" key="6">
    <source>
        <dbReference type="ARBA" id="ARBA00023136"/>
    </source>
</evidence>
<feature type="transmembrane region" description="Helical" evidence="8">
    <location>
        <begin position="63"/>
        <end position="82"/>
    </location>
</feature>
<keyword evidence="2" id="KW-0813">Transport</keyword>
<feature type="transmembrane region" description="Helical" evidence="8">
    <location>
        <begin position="6"/>
        <end position="26"/>
    </location>
</feature>
<dbReference type="PANTHER" id="PTHR30151:SF38">
    <property type="entry name" value="ALIPHATIC SULFONATES TRANSPORT PERMEASE PROTEIN SSUC-RELATED"/>
    <property type="match status" value="1"/>
</dbReference>
<evidence type="ECO:0000256" key="1">
    <source>
        <dbReference type="ARBA" id="ARBA00004651"/>
    </source>
</evidence>
<dbReference type="InterPro" id="IPR035906">
    <property type="entry name" value="MetI-like_sf"/>
</dbReference>
<keyword evidence="3" id="KW-1003">Cell membrane</keyword>
<feature type="region of interest" description="Disordered" evidence="7">
    <location>
        <begin position="115"/>
        <end position="146"/>
    </location>
</feature>
<dbReference type="RefSeq" id="WP_324274917.1">
    <property type="nucleotide sequence ID" value="NZ_CP141261.1"/>
</dbReference>
<dbReference type="CDD" id="cd06261">
    <property type="entry name" value="TM_PBP2"/>
    <property type="match status" value="1"/>
</dbReference>
<dbReference type="EMBL" id="CP141261">
    <property type="protein sequence ID" value="WRL63582.1"/>
    <property type="molecule type" value="Genomic_DNA"/>
</dbReference>
<gene>
    <name evidence="10" type="ORF">U6N30_28530</name>
</gene>
<feature type="transmembrane region" description="Helical" evidence="8">
    <location>
        <begin position="38"/>
        <end position="57"/>
    </location>
</feature>
<protein>
    <submittedName>
        <fullName evidence="10">ABC transporter permease subunit</fullName>
    </submittedName>
</protein>
<dbReference type="PANTHER" id="PTHR30151">
    <property type="entry name" value="ALKANE SULFONATE ABC TRANSPORTER-RELATED, MEMBRANE SUBUNIT"/>
    <property type="match status" value="1"/>
</dbReference>
<dbReference type="Gene3D" id="1.10.3720.10">
    <property type="entry name" value="MetI-like"/>
    <property type="match status" value="1"/>
</dbReference>
<dbReference type="InterPro" id="IPR000515">
    <property type="entry name" value="MetI-like"/>
</dbReference>
<evidence type="ECO:0000256" key="4">
    <source>
        <dbReference type="ARBA" id="ARBA00022692"/>
    </source>
</evidence>
<keyword evidence="4 8" id="KW-0812">Transmembrane</keyword>
<accession>A0ABZ1AYE3</accession>
<evidence type="ECO:0000256" key="3">
    <source>
        <dbReference type="ARBA" id="ARBA00022475"/>
    </source>
</evidence>
<evidence type="ECO:0000256" key="5">
    <source>
        <dbReference type="ARBA" id="ARBA00022989"/>
    </source>
</evidence>